<protein>
    <submittedName>
        <fullName evidence="3">Kinesin motor domain-containing protein</fullName>
    </submittedName>
</protein>
<keyword evidence="2" id="KW-1185">Reference proteome</keyword>
<evidence type="ECO:0000256" key="1">
    <source>
        <dbReference type="SAM" id="MobiDB-lite"/>
    </source>
</evidence>
<dbReference type="AlphaFoldDB" id="A0A1I8FSJ7"/>
<dbReference type="Proteomes" id="UP000095280">
    <property type="component" value="Unplaced"/>
</dbReference>
<dbReference type="WBParaSite" id="maker-unitig_44847-snap-gene-0.2-mRNA-1">
    <property type="protein sequence ID" value="maker-unitig_44847-snap-gene-0.2-mRNA-1"/>
    <property type="gene ID" value="maker-unitig_44847-snap-gene-0.2"/>
</dbReference>
<proteinExistence type="predicted"/>
<feature type="compositionally biased region" description="Basic and acidic residues" evidence="1">
    <location>
        <begin position="63"/>
        <end position="72"/>
    </location>
</feature>
<evidence type="ECO:0000313" key="2">
    <source>
        <dbReference type="Proteomes" id="UP000095280"/>
    </source>
</evidence>
<feature type="region of interest" description="Disordered" evidence="1">
    <location>
        <begin position="1"/>
        <end position="172"/>
    </location>
</feature>
<feature type="compositionally biased region" description="Polar residues" evidence="1">
    <location>
        <begin position="101"/>
        <end position="113"/>
    </location>
</feature>
<evidence type="ECO:0000313" key="3">
    <source>
        <dbReference type="WBParaSite" id="maker-unitig_44847-snap-gene-0.2-mRNA-1"/>
    </source>
</evidence>
<accession>A0A1I8FSJ7</accession>
<reference evidence="3" key="1">
    <citation type="submission" date="2016-11" db="UniProtKB">
        <authorList>
            <consortium name="WormBaseParasite"/>
        </authorList>
    </citation>
    <scope>IDENTIFICATION</scope>
</reference>
<name>A0A1I8FSJ7_9PLAT</name>
<feature type="compositionally biased region" description="Polar residues" evidence="1">
    <location>
        <begin position="21"/>
        <end position="36"/>
    </location>
</feature>
<organism evidence="2 3">
    <name type="scientific">Macrostomum lignano</name>
    <dbReference type="NCBI Taxonomy" id="282301"/>
    <lineage>
        <taxon>Eukaryota</taxon>
        <taxon>Metazoa</taxon>
        <taxon>Spiralia</taxon>
        <taxon>Lophotrochozoa</taxon>
        <taxon>Platyhelminthes</taxon>
        <taxon>Rhabditophora</taxon>
        <taxon>Macrostomorpha</taxon>
        <taxon>Macrostomida</taxon>
        <taxon>Macrostomidae</taxon>
        <taxon>Macrostomum</taxon>
    </lineage>
</organism>
<sequence length="182" mass="19053">VRFDAGADSSQLPAGHRSKRAQPQTVVSRASTQHSTPPLPKPRLAARPLPKRPPVGRTAICHGRLDFDDEGRPMPLGPGKSALMPQTNCSASIGGGKTPKSLKSSGSGFSNDFQPRCRTPNWEALEIAQPPEAPGSHTASSCRLQHGKPTPSKPATNLGDDADRMVGSTSPAGRACCNSLFG</sequence>